<dbReference type="GO" id="GO:0042121">
    <property type="term" value="P:alginic acid biosynthetic process"/>
    <property type="evidence" value="ECO:0007669"/>
    <property type="project" value="UniProtKB-KW"/>
</dbReference>
<evidence type="ECO:0000256" key="10">
    <source>
        <dbReference type="ARBA" id="ARBA00023136"/>
    </source>
</evidence>
<evidence type="ECO:0000313" key="16">
    <source>
        <dbReference type="Proteomes" id="UP000584325"/>
    </source>
</evidence>
<comment type="caution">
    <text evidence="15">The sequence shown here is derived from an EMBL/GenBank/DDBJ whole genome shotgun (WGS) entry which is preliminary data.</text>
</comment>
<evidence type="ECO:0000256" key="14">
    <source>
        <dbReference type="SAM" id="Phobius"/>
    </source>
</evidence>
<comment type="pathway">
    <text evidence="2">Glycan biosynthesis; alginate biosynthesis.</text>
</comment>
<dbReference type="AlphaFoldDB" id="A0A7W5E7Q6"/>
<evidence type="ECO:0000256" key="1">
    <source>
        <dbReference type="ARBA" id="ARBA00004651"/>
    </source>
</evidence>
<evidence type="ECO:0000256" key="2">
    <source>
        <dbReference type="ARBA" id="ARBA00005182"/>
    </source>
</evidence>
<dbReference type="InterPro" id="IPR028362">
    <property type="entry name" value="AlgI"/>
</dbReference>
<dbReference type="InterPro" id="IPR051085">
    <property type="entry name" value="MB_O-acyltransferase"/>
</dbReference>
<evidence type="ECO:0000256" key="7">
    <source>
        <dbReference type="ARBA" id="ARBA00022692"/>
    </source>
</evidence>
<gene>
    <name evidence="15" type="ORF">FHS02_000358</name>
</gene>
<accession>A0A7W5E7Q6</accession>
<dbReference type="PIRSF" id="PIRSF016636">
    <property type="entry name" value="AlgI_DltB"/>
    <property type="match status" value="1"/>
</dbReference>
<evidence type="ECO:0000256" key="12">
    <source>
        <dbReference type="ARBA" id="ARBA00031030"/>
    </source>
</evidence>
<evidence type="ECO:0000256" key="5">
    <source>
        <dbReference type="ARBA" id="ARBA00022475"/>
    </source>
</evidence>
<evidence type="ECO:0000313" key="15">
    <source>
        <dbReference type="EMBL" id="MBB3219571.1"/>
    </source>
</evidence>
<dbReference type="PIRSF" id="PIRSF500217">
    <property type="entry name" value="AlgI"/>
    <property type="match status" value="1"/>
</dbReference>
<comment type="subcellular location">
    <subcellularLocation>
        <location evidence="1">Cell membrane</location>
        <topology evidence="1">Multi-pass membrane protein</topology>
    </subcellularLocation>
</comment>
<dbReference type="PANTHER" id="PTHR13285:SF23">
    <property type="entry name" value="TEICHOIC ACID D-ALANYLTRANSFERASE"/>
    <property type="match status" value="1"/>
</dbReference>
<protein>
    <recommendedName>
        <fullName evidence="4">Probable alginate O-acetylase AlgI</fullName>
    </recommendedName>
    <alternativeName>
        <fullName evidence="12">Alginate biosynthesis protein AlgI</fullName>
    </alternativeName>
</protein>
<dbReference type="PANTHER" id="PTHR13285">
    <property type="entry name" value="ACYLTRANSFERASE"/>
    <property type="match status" value="1"/>
</dbReference>
<evidence type="ECO:0000256" key="11">
    <source>
        <dbReference type="ARBA" id="ARBA00023315"/>
    </source>
</evidence>
<keyword evidence="8" id="KW-0016">Alginate biosynthesis</keyword>
<evidence type="ECO:0000256" key="13">
    <source>
        <dbReference type="PIRNR" id="PIRNR016636"/>
    </source>
</evidence>
<dbReference type="GO" id="GO:0005886">
    <property type="term" value="C:plasma membrane"/>
    <property type="evidence" value="ECO:0007669"/>
    <property type="project" value="UniProtKB-SubCell"/>
</dbReference>
<dbReference type="EMBL" id="JACHXS010000001">
    <property type="protein sequence ID" value="MBB3219571.1"/>
    <property type="molecule type" value="Genomic_DNA"/>
</dbReference>
<keyword evidence="6 13" id="KW-0808">Transferase</keyword>
<feature type="transmembrane region" description="Helical" evidence="14">
    <location>
        <begin position="177"/>
        <end position="195"/>
    </location>
</feature>
<evidence type="ECO:0000256" key="9">
    <source>
        <dbReference type="ARBA" id="ARBA00022989"/>
    </source>
</evidence>
<dbReference type="RefSeq" id="WP_371861449.1">
    <property type="nucleotide sequence ID" value="NZ_CP040017.1"/>
</dbReference>
<feature type="transmembrane region" description="Helical" evidence="14">
    <location>
        <begin position="207"/>
        <end position="226"/>
    </location>
</feature>
<keyword evidence="7 14" id="KW-0812">Transmembrane</keyword>
<dbReference type="InterPro" id="IPR004299">
    <property type="entry name" value="MBOAT_fam"/>
</dbReference>
<organism evidence="15 16">
    <name type="scientific">Pseudoduganella umbonata</name>
    <dbReference type="NCBI Taxonomy" id="864828"/>
    <lineage>
        <taxon>Bacteria</taxon>
        <taxon>Pseudomonadati</taxon>
        <taxon>Pseudomonadota</taxon>
        <taxon>Betaproteobacteria</taxon>
        <taxon>Burkholderiales</taxon>
        <taxon>Oxalobacteraceae</taxon>
        <taxon>Telluria group</taxon>
        <taxon>Pseudoduganella</taxon>
    </lineage>
</organism>
<sequence length="356" mass="38784">MTYFPHLIAGPVLHHGEMMPQFADDRNRWPRAGNFAVGASIFFIGLGKKVLVADNLAPYANVLFAEPQDVSLLVAWGGVLAYAFQLYFDFSGYSDMAIGLSRLFGVQLPLNFASPYKATSIMEFWRRWHMTLSRFLRDYLYIPLGGNRRGPARRSANLMATMLLGGLWHGAGWNYVIWGGLHGLYLVIGQAWRGLAQRRGWRGGRAGAFAGWALTFAAVCVAWVFFRAPDLPTAQAILAGMAGGHGVQLPATLGAHLGGLKATLDGMGIGWYQGGTVRFIETWGWVTAAGAIAFALPNTQQIMHRFAPALDAAGDGPASSLLAWRPARRHAVLVGALAVLGVLSLNRPSDFLYFQF</sequence>
<dbReference type="InterPro" id="IPR024194">
    <property type="entry name" value="Ac/AlaTfrase_AlgI/DltB"/>
</dbReference>
<reference evidence="15 16" key="1">
    <citation type="submission" date="2020-08" db="EMBL/GenBank/DDBJ databases">
        <title>Genomic Encyclopedia of Type Strains, Phase III (KMG-III): the genomes of soil and plant-associated and newly described type strains.</title>
        <authorList>
            <person name="Whitman W."/>
        </authorList>
    </citation>
    <scope>NUCLEOTIDE SEQUENCE [LARGE SCALE GENOMIC DNA]</scope>
    <source>
        <strain evidence="15 16">CECT 7753</strain>
    </source>
</reference>
<keyword evidence="10 13" id="KW-0472">Membrane</keyword>
<evidence type="ECO:0000256" key="8">
    <source>
        <dbReference type="ARBA" id="ARBA00022841"/>
    </source>
</evidence>
<dbReference type="GO" id="GO:0016746">
    <property type="term" value="F:acyltransferase activity"/>
    <property type="evidence" value="ECO:0007669"/>
    <property type="project" value="UniProtKB-KW"/>
</dbReference>
<dbReference type="Proteomes" id="UP000584325">
    <property type="component" value="Unassembled WGS sequence"/>
</dbReference>
<comment type="similarity">
    <text evidence="3 13">Belongs to the membrane-bound acyltransferase family.</text>
</comment>
<keyword evidence="9 14" id="KW-1133">Transmembrane helix</keyword>
<proteinExistence type="inferred from homology"/>
<evidence type="ECO:0000256" key="6">
    <source>
        <dbReference type="ARBA" id="ARBA00022679"/>
    </source>
</evidence>
<evidence type="ECO:0000256" key="4">
    <source>
        <dbReference type="ARBA" id="ARBA00016084"/>
    </source>
</evidence>
<keyword evidence="11 13" id="KW-0012">Acyltransferase</keyword>
<keyword evidence="5 13" id="KW-1003">Cell membrane</keyword>
<evidence type="ECO:0000256" key="3">
    <source>
        <dbReference type="ARBA" id="ARBA00010323"/>
    </source>
</evidence>
<dbReference type="Pfam" id="PF03062">
    <property type="entry name" value="MBOAT"/>
    <property type="match status" value="1"/>
</dbReference>
<name>A0A7W5E7Q6_9BURK</name>